<dbReference type="InterPro" id="IPR035965">
    <property type="entry name" value="PAS-like_dom_sf"/>
</dbReference>
<evidence type="ECO:0000256" key="1">
    <source>
        <dbReference type="ARBA" id="ARBA00023125"/>
    </source>
</evidence>
<dbReference type="SUPFAM" id="SSF55785">
    <property type="entry name" value="PYP-like sensor domain (PAS domain)"/>
    <property type="match status" value="1"/>
</dbReference>
<evidence type="ECO:0000313" key="4">
    <source>
        <dbReference type="Proteomes" id="UP000790096"/>
    </source>
</evidence>
<organism evidence="3 4">
    <name type="scientific">Rosenbergiella gaditana</name>
    <dbReference type="NCBI Taxonomy" id="2726987"/>
    <lineage>
        <taxon>Bacteria</taxon>
        <taxon>Pseudomonadati</taxon>
        <taxon>Pseudomonadota</taxon>
        <taxon>Gammaproteobacteria</taxon>
        <taxon>Enterobacterales</taxon>
        <taxon>Erwiniaceae</taxon>
        <taxon>Rosenbergiella</taxon>
    </lineage>
</organism>
<keyword evidence="4" id="KW-1185">Reference proteome</keyword>
<gene>
    <name evidence="3" type="ORF">HH682_15025</name>
</gene>
<keyword evidence="1" id="KW-0238">DNA-binding</keyword>
<protein>
    <recommendedName>
        <fullName evidence="2">HTH luxR-type domain-containing protein</fullName>
    </recommendedName>
</protein>
<dbReference type="InterPro" id="IPR000792">
    <property type="entry name" value="Tscrpt_reg_LuxR_C"/>
</dbReference>
<accession>A0ABS5T3X6</accession>
<dbReference type="Proteomes" id="UP000790096">
    <property type="component" value="Unassembled WGS sequence"/>
</dbReference>
<comment type="caution">
    <text evidence="3">The sequence shown here is derived from an EMBL/GenBank/DDBJ whole genome shotgun (WGS) entry which is preliminary data.</text>
</comment>
<dbReference type="EMBL" id="JABBFR010000038">
    <property type="protein sequence ID" value="MBT0725698.1"/>
    <property type="molecule type" value="Genomic_DNA"/>
</dbReference>
<dbReference type="RefSeq" id="WP_214238303.1">
    <property type="nucleotide sequence ID" value="NZ_JABBFR010000038.1"/>
</dbReference>
<proteinExistence type="predicted"/>
<feature type="domain" description="HTH luxR-type" evidence="2">
    <location>
        <begin position="157"/>
        <end position="209"/>
    </location>
</feature>
<reference evidence="3 4" key="1">
    <citation type="submission" date="2020-04" db="EMBL/GenBank/DDBJ databases">
        <title>Genome sequencing of Rosenbergiella species.</title>
        <authorList>
            <person name="Alvarez-Perez S."/>
            <person name="Lievens B."/>
        </authorList>
    </citation>
    <scope>NUCLEOTIDE SEQUENCE [LARGE SCALE GENOMIC DNA]</scope>
    <source>
        <strain evidence="3 4">S61</strain>
    </source>
</reference>
<dbReference type="SUPFAM" id="SSF46894">
    <property type="entry name" value="C-terminal effector domain of the bipartite response regulators"/>
    <property type="match status" value="1"/>
</dbReference>
<dbReference type="InterPro" id="IPR016032">
    <property type="entry name" value="Sig_transdc_resp-reg_C-effctor"/>
</dbReference>
<name>A0ABS5T3X6_9GAMM</name>
<sequence>MFTYNRQLTSYKNLDDPTIDFFIKNKIIDFPIGLAYVKDRNHRYLAVNKNFCDYAGMSIDRIIGATDDYMPWADVAHIFISKEIETMNESSTTTIEQLTGANTDLMISKRKAIYDVSRSIKGVMTLSLPISEFNTANFFILKNIPHEVICYDYPVKFTKKESVVLYFLSNGLKRSRVSEVTGMSTNSFDFHIKNIKIKINAKSILEVIDFGKVNNMNKKIPFIMSI</sequence>
<evidence type="ECO:0000259" key="2">
    <source>
        <dbReference type="Pfam" id="PF00196"/>
    </source>
</evidence>
<evidence type="ECO:0000313" key="3">
    <source>
        <dbReference type="EMBL" id="MBT0725698.1"/>
    </source>
</evidence>
<dbReference type="Pfam" id="PF00196">
    <property type="entry name" value="GerE"/>
    <property type="match status" value="1"/>
</dbReference>